<reference evidence="2" key="1">
    <citation type="submission" date="2023-06" db="EMBL/GenBank/DDBJ databases">
        <authorList>
            <person name="Kurt Z."/>
        </authorList>
    </citation>
    <scope>NUCLEOTIDE SEQUENCE</scope>
</reference>
<dbReference type="Proteomes" id="UP001642409">
    <property type="component" value="Unassembled WGS sequence"/>
</dbReference>
<organism evidence="2">
    <name type="scientific">Hexamita inflata</name>
    <dbReference type="NCBI Taxonomy" id="28002"/>
    <lineage>
        <taxon>Eukaryota</taxon>
        <taxon>Metamonada</taxon>
        <taxon>Diplomonadida</taxon>
        <taxon>Hexamitidae</taxon>
        <taxon>Hexamitinae</taxon>
        <taxon>Hexamita</taxon>
    </lineage>
</organism>
<reference evidence="3 4" key="2">
    <citation type="submission" date="2024-07" db="EMBL/GenBank/DDBJ databases">
        <authorList>
            <person name="Akdeniz Z."/>
        </authorList>
    </citation>
    <scope>NUCLEOTIDE SEQUENCE [LARGE SCALE GENOMIC DNA]</scope>
</reference>
<protein>
    <submittedName>
        <fullName evidence="3">Hypothetical_protein</fullName>
    </submittedName>
</protein>
<name>A0AA86RDF0_9EUKA</name>
<gene>
    <name evidence="3" type="ORF">HINF_LOCUS20341</name>
    <name evidence="2" type="ORF">HINF_LOCUS63546</name>
</gene>
<dbReference type="EMBL" id="CATOUU010001170">
    <property type="protein sequence ID" value="CAI9975901.1"/>
    <property type="molecule type" value="Genomic_DNA"/>
</dbReference>
<evidence type="ECO:0000256" key="1">
    <source>
        <dbReference type="SAM" id="MobiDB-lite"/>
    </source>
</evidence>
<sequence>MRLEDKQKTTQQNSTKQVPTQQYTNTKIQNIFKEYVVQEASNEKQYKIETLQQKAKDEQYNQFKANYDITGAKSDYDFNLYTIKYEKPDDIENLINLQGK</sequence>
<comment type="caution">
    <text evidence="2">The sequence shown here is derived from an EMBL/GenBank/DDBJ whole genome shotgun (WGS) entry which is preliminary data.</text>
</comment>
<keyword evidence="4" id="KW-1185">Reference proteome</keyword>
<evidence type="ECO:0000313" key="4">
    <source>
        <dbReference type="Proteomes" id="UP001642409"/>
    </source>
</evidence>
<dbReference type="EMBL" id="CAXDID020000054">
    <property type="protein sequence ID" value="CAL6006812.1"/>
    <property type="molecule type" value="Genomic_DNA"/>
</dbReference>
<evidence type="ECO:0000313" key="2">
    <source>
        <dbReference type="EMBL" id="CAI9975901.1"/>
    </source>
</evidence>
<dbReference type="AlphaFoldDB" id="A0AA86RDF0"/>
<evidence type="ECO:0000313" key="3">
    <source>
        <dbReference type="EMBL" id="CAL6006812.1"/>
    </source>
</evidence>
<accession>A0AA86RDF0</accession>
<proteinExistence type="predicted"/>
<feature type="region of interest" description="Disordered" evidence="1">
    <location>
        <begin position="1"/>
        <end position="21"/>
    </location>
</feature>